<dbReference type="HAMAP" id="MF_01208">
    <property type="entry name" value="PyrE"/>
    <property type="match status" value="1"/>
</dbReference>
<dbReference type="InterPro" id="IPR023031">
    <property type="entry name" value="OPRT"/>
</dbReference>
<evidence type="ECO:0000256" key="8">
    <source>
        <dbReference type="ARBA" id="ARBA00022975"/>
    </source>
</evidence>
<dbReference type="PANTHER" id="PTHR46683">
    <property type="entry name" value="OROTATE PHOSPHORIBOSYLTRANSFERASE 1-RELATED"/>
    <property type="match status" value="1"/>
</dbReference>
<dbReference type="AlphaFoldDB" id="A0A9D1MEX8"/>
<feature type="binding site" evidence="9">
    <location>
        <position position="158"/>
    </location>
    <ligand>
        <name>orotate</name>
        <dbReference type="ChEBI" id="CHEBI:30839"/>
    </ligand>
</feature>
<organism evidence="11 12">
    <name type="scientific">Candidatus Scatosoma pullistercoris</name>
    <dbReference type="NCBI Taxonomy" id="2840934"/>
    <lineage>
        <taxon>Bacteria</taxon>
        <taxon>Bacillati</taxon>
        <taxon>Bacillota</taxon>
        <taxon>Clostridia</taxon>
        <taxon>Candidatus Scatosoma</taxon>
    </lineage>
</organism>
<comment type="catalytic activity">
    <reaction evidence="9">
        <text>orotidine 5'-phosphate + diphosphate = orotate + 5-phospho-alpha-D-ribose 1-diphosphate</text>
        <dbReference type="Rhea" id="RHEA:10380"/>
        <dbReference type="ChEBI" id="CHEBI:30839"/>
        <dbReference type="ChEBI" id="CHEBI:33019"/>
        <dbReference type="ChEBI" id="CHEBI:57538"/>
        <dbReference type="ChEBI" id="CHEBI:58017"/>
        <dbReference type="EC" id="2.4.2.10"/>
    </reaction>
</comment>
<evidence type="ECO:0000256" key="1">
    <source>
        <dbReference type="ARBA" id="ARBA00003769"/>
    </source>
</evidence>
<evidence type="ECO:0000313" key="11">
    <source>
        <dbReference type="EMBL" id="HIU58935.1"/>
    </source>
</evidence>
<proteinExistence type="inferred from homology"/>
<feature type="binding site" description="in other chain" evidence="9">
    <location>
        <position position="25"/>
    </location>
    <ligand>
        <name>5-phospho-alpha-D-ribose 1-diphosphate</name>
        <dbReference type="ChEBI" id="CHEBI:58017"/>
        <note>ligand shared between dimeric partners</note>
    </ligand>
</feature>
<feature type="binding site" description="in other chain" evidence="9">
    <location>
        <position position="99"/>
    </location>
    <ligand>
        <name>5-phospho-alpha-D-ribose 1-diphosphate</name>
        <dbReference type="ChEBI" id="CHEBI:58017"/>
        <note>ligand shared between dimeric partners</note>
    </ligand>
</feature>
<evidence type="ECO:0000256" key="3">
    <source>
        <dbReference type="ARBA" id="ARBA00006340"/>
    </source>
</evidence>
<comment type="subunit">
    <text evidence="4 9">Homodimer.</text>
</comment>
<evidence type="ECO:0000256" key="9">
    <source>
        <dbReference type="HAMAP-Rule" id="MF_01208"/>
    </source>
</evidence>
<evidence type="ECO:0000256" key="4">
    <source>
        <dbReference type="ARBA" id="ARBA00011738"/>
    </source>
</evidence>
<comment type="similarity">
    <text evidence="3 9">Belongs to the purine/pyrimidine phosphoribosyltransferase family. PyrE subfamily.</text>
</comment>
<evidence type="ECO:0000256" key="5">
    <source>
        <dbReference type="ARBA" id="ARBA00011971"/>
    </source>
</evidence>
<dbReference type="InterPro" id="IPR004467">
    <property type="entry name" value="Or_phspho_trans_dom"/>
</dbReference>
<keyword evidence="8 9" id="KW-0665">Pyrimidine biosynthesis</keyword>
<protein>
    <recommendedName>
        <fullName evidence="5 9">Orotate phosphoribosyltransferase</fullName>
        <shortName evidence="9">OPRT</shortName>
        <shortName evidence="9">OPRTase</shortName>
        <ecNumber evidence="5 9">2.4.2.10</ecNumber>
    </recommendedName>
</protein>
<dbReference type="EC" id="2.4.2.10" evidence="5 9"/>
<dbReference type="GO" id="GO:0000287">
    <property type="term" value="F:magnesium ion binding"/>
    <property type="evidence" value="ECO:0007669"/>
    <property type="project" value="UniProtKB-UniRule"/>
</dbReference>
<dbReference type="EMBL" id="DVMZ01000065">
    <property type="protein sequence ID" value="HIU58935.1"/>
    <property type="molecule type" value="Genomic_DNA"/>
</dbReference>
<dbReference type="Pfam" id="PF00156">
    <property type="entry name" value="Pribosyltran"/>
    <property type="match status" value="1"/>
</dbReference>
<dbReference type="InterPro" id="IPR029057">
    <property type="entry name" value="PRTase-like"/>
</dbReference>
<keyword evidence="6 9" id="KW-0328">Glycosyltransferase</keyword>
<feature type="binding site" evidence="9">
    <location>
        <position position="98"/>
    </location>
    <ligand>
        <name>5-phospho-alpha-D-ribose 1-diphosphate</name>
        <dbReference type="ChEBI" id="CHEBI:58017"/>
        <note>ligand shared between dimeric partners</note>
    </ligand>
</feature>
<dbReference type="CDD" id="cd06223">
    <property type="entry name" value="PRTases_typeI"/>
    <property type="match status" value="1"/>
</dbReference>
<dbReference type="Gene3D" id="3.40.50.2020">
    <property type="match status" value="1"/>
</dbReference>
<comment type="pathway">
    <text evidence="2 9">Pyrimidine metabolism; UMP biosynthesis via de novo pathway; UMP from orotate: step 1/2.</text>
</comment>
<evidence type="ECO:0000256" key="6">
    <source>
        <dbReference type="ARBA" id="ARBA00022676"/>
    </source>
</evidence>
<dbReference type="GO" id="GO:0046132">
    <property type="term" value="P:pyrimidine ribonucleoside biosynthetic process"/>
    <property type="evidence" value="ECO:0007669"/>
    <property type="project" value="TreeGrafter"/>
</dbReference>
<dbReference type="PANTHER" id="PTHR46683:SF1">
    <property type="entry name" value="OROTATE PHOSPHORIBOSYLTRANSFERASE 1-RELATED"/>
    <property type="match status" value="1"/>
</dbReference>
<feature type="domain" description="Phosphoribosyltransferase" evidence="10">
    <location>
        <begin position="38"/>
        <end position="161"/>
    </location>
</feature>
<dbReference type="GO" id="GO:0006207">
    <property type="term" value="P:'de novo' pyrimidine nucleobase biosynthetic process"/>
    <property type="evidence" value="ECO:0007669"/>
    <property type="project" value="TreeGrafter"/>
</dbReference>
<dbReference type="SUPFAM" id="SSF53271">
    <property type="entry name" value="PRTase-like"/>
    <property type="match status" value="1"/>
</dbReference>
<gene>
    <name evidence="9 11" type="primary">pyrE</name>
    <name evidence="11" type="ORF">IAC57_02425</name>
</gene>
<reference evidence="11" key="1">
    <citation type="submission" date="2020-10" db="EMBL/GenBank/DDBJ databases">
        <authorList>
            <person name="Gilroy R."/>
        </authorList>
    </citation>
    <scope>NUCLEOTIDE SEQUENCE</scope>
    <source>
        <strain evidence="11">11687</strain>
    </source>
</reference>
<keyword evidence="9" id="KW-0460">Magnesium</keyword>
<accession>A0A9D1MEX8</accession>
<name>A0A9D1MEX8_9FIRM</name>
<feature type="binding site" evidence="9">
    <location>
        <position position="129"/>
    </location>
    <ligand>
        <name>orotate</name>
        <dbReference type="ChEBI" id="CHEBI:30839"/>
    </ligand>
</feature>
<comment type="function">
    <text evidence="1 9">Catalyzes the transfer of a ribosyl phosphate group from 5-phosphoribose 1-diphosphate to orotate, leading to the formation of orotidine monophosphate (OMP).</text>
</comment>
<dbReference type="GO" id="GO:0005737">
    <property type="term" value="C:cytoplasm"/>
    <property type="evidence" value="ECO:0007669"/>
    <property type="project" value="TreeGrafter"/>
</dbReference>
<dbReference type="InterPro" id="IPR000836">
    <property type="entry name" value="PRTase_dom"/>
</dbReference>
<feature type="binding site" description="in other chain" evidence="9">
    <location>
        <begin position="125"/>
        <end position="133"/>
    </location>
    <ligand>
        <name>5-phospho-alpha-D-ribose 1-diphosphate</name>
        <dbReference type="ChEBI" id="CHEBI:58017"/>
        <note>ligand shared between dimeric partners</note>
    </ligand>
</feature>
<comment type="cofactor">
    <cofactor evidence="9">
        <name>Mg(2+)</name>
        <dbReference type="ChEBI" id="CHEBI:18420"/>
    </cofactor>
</comment>
<evidence type="ECO:0000256" key="2">
    <source>
        <dbReference type="ARBA" id="ARBA00004889"/>
    </source>
</evidence>
<evidence type="ECO:0000259" key="10">
    <source>
        <dbReference type="Pfam" id="PF00156"/>
    </source>
</evidence>
<dbReference type="Proteomes" id="UP000824081">
    <property type="component" value="Unassembled WGS sequence"/>
</dbReference>
<feature type="binding site" description="in other chain" evidence="9">
    <location>
        <begin position="71"/>
        <end position="72"/>
    </location>
    <ligand>
        <name>5-phospho-alpha-D-ribose 1-diphosphate</name>
        <dbReference type="ChEBI" id="CHEBI:58017"/>
        <note>ligand shared between dimeric partners</note>
    </ligand>
</feature>
<reference evidence="11" key="2">
    <citation type="journal article" date="2021" name="PeerJ">
        <title>Extensive microbial diversity within the chicken gut microbiome revealed by metagenomics and culture.</title>
        <authorList>
            <person name="Gilroy R."/>
            <person name="Ravi A."/>
            <person name="Getino M."/>
            <person name="Pursley I."/>
            <person name="Horton D.L."/>
            <person name="Alikhan N.F."/>
            <person name="Baker D."/>
            <person name="Gharbi K."/>
            <person name="Hall N."/>
            <person name="Watson M."/>
            <person name="Adriaenssens E.M."/>
            <person name="Foster-Nyarko E."/>
            <person name="Jarju S."/>
            <person name="Secka A."/>
            <person name="Antonio M."/>
            <person name="Oren A."/>
            <person name="Chaudhuri R.R."/>
            <person name="La Ragione R."/>
            <person name="Hildebrand F."/>
            <person name="Pallen M.J."/>
        </authorList>
    </citation>
    <scope>NUCLEOTIDE SEQUENCE</scope>
    <source>
        <strain evidence="11">11687</strain>
    </source>
</reference>
<dbReference type="GO" id="GO:0044205">
    <property type="term" value="P:'de novo' UMP biosynthetic process"/>
    <property type="evidence" value="ECO:0007669"/>
    <property type="project" value="UniProtKB-UniRule"/>
</dbReference>
<comment type="caution">
    <text evidence="9">Lacks conserved residue(s) required for the propagation of feature annotation.</text>
</comment>
<feature type="binding site" evidence="9">
    <location>
        <position position="104"/>
    </location>
    <ligand>
        <name>5-phospho-alpha-D-ribose 1-diphosphate</name>
        <dbReference type="ChEBI" id="CHEBI:58017"/>
        <note>ligand shared between dimeric partners</note>
    </ligand>
</feature>
<keyword evidence="7 9" id="KW-0808">Transferase</keyword>
<evidence type="ECO:0000313" key="12">
    <source>
        <dbReference type="Proteomes" id="UP000824081"/>
    </source>
</evidence>
<dbReference type="NCBIfam" id="TIGR00336">
    <property type="entry name" value="pyrE"/>
    <property type="match status" value="1"/>
</dbReference>
<feature type="binding site" evidence="9">
    <location>
        <position position="102"/>
    </location>
    <ligand>
        <name>5-phospho-alpha-D-ribose 1-diphosphate</name>
        <dbReference type="ChEBI" id="CHEBI:58017"/>
        <note>ligand shared between dimeric partners</note>
    </ligand>
</feature>
<comment type="caution">
    <text evidence="11">The sequence shown here is derived from an EMBL/GenBank/DDBJ whole genome shotgun (WGS) entry which is preliminary data.</text>
</comment>
<dbReference type="GO" id="GO:0004588">
    <property type="term" value="F:orotate phosphoribosyltransferase activity"/>
    <property type="evidence" value="ECO:0007669"/>
    <property type="project" value="UniProtKB-UniRule"/>
</dbReference>
<sequence>MTYREEFIRFMVDSGVLKFGEFTLKSGRKAPYFINTGNYKTGAQLARLGGYYAACIQENGLTADTLVGPAYKGIPLAVTTAVALFEKYGVDMNYCFDRKEAKDHGEGGLFVGKQLADGERVILIEDVMTSGKALREMLPKLQAAADVRVEGVVISVDRMEKGQDGGLSAVQEAYREFGVKVYSIVTMSDIIAAIEKGIVEGKEFLPAMYEYRKTYGADCLLKNAGPSDTIRTGP</sequence>
<evidence type="ECO:0000256" key="7">
    <source>
        <dbReference type="ARBA" id="ARBA00022679"/>
    </source>
</evidence>